<dbReference type="Proteomes" id="UP000827805">
    <property type="component" value="Segment"/>
</dbReference>
<keyword evidence="2" id="KW-1185">Reference proteome</keyword>
<gene>
    <name evidence="1" type="ORF">pEaSNUABM33_00107</name>
</gene>
<sequence>MLQQSCLYARGITPVFSGSPGDGSITAVDAMAVDSSRFTSFVVDGHALSYVCGFGSVYMNGRFIRDGSPLVDANYGWLGNYRNKSINNMGVLRHLLTQRGYNSNITYGSTMLVISDLAPVNDDTAMESWGQLVAYMQRIPLDMLAHSWQEINAGAYGYDGTYKYFKQFSCVMLLLSAPNQSMPAQMLSALSEAHRNGVSLIVLQKGPYEGNVNFNAIFNPLGIRSNGQAYVASTVAAKNKSINAFGNHVSWTNVAQLHNQINFELSAAYQFTGATQAGPGTIGGQPGTWRQFYCGQVDISDDVVIDPPLIYRDKCCVEPGSAYQVDFDVTTYPQKPDDWAARMAAGDVTVSWSNENAQSLAARSLIFSHVVGYQRYLDTGDTGYTIFNGTRYTDTRGWNVYKIRKSDRALVERRTFDIHASAEGTNPGVANAAACAAFLNSIGSDHYVYVVSYDTADVNRLQGGLPQAMYRIGASRRVYAGSQYVYRAAYSLFGEPGIGEGNAWNEMYRGAKSSDTDSYFSVGYDFDTNGFPYVTGTDREGNMSMALNGLFENTKSSHLRYYKVLGSQDGASTMGMQHNVTIRDNRFKKLPMYESKTFVVSVTNPCFPVPKIQSHDWVHVVNRANNRYVKYPFKDLCEYLITTSDGSGQNEMCTSHLMMNWDMFGSIGSGTIYNSAGASHKIYCGTENGNINDPNSLYIQTTEEGKVWHIYERKYQLITEEASRDSNDWQVVWKWNGVGTQGHNIQIEAGYEYIVFAYDRYGEIELAERHFFVPPAEYLPKWGSNYYCRDFSNSTTFTVDRSLRCNAYCEKSSNNGGENGIMMIIRRPLFLTTGAADRTGWECIFNNNGTSVPRGNNYNIPCVKDYQYMVLCSVGDGAYSSHHFNAWKGAFDMVWEGLFEADSGGRASWTEGLVTLMQSGNSGGRTMDCFIDDGRANPIGVFQVWRRPILCWEPDEIDG</sequence>
<organism evidence="1 2">
    <name type="scientific">Erwinia phage pEa_SNUABM_33</name>
    <dbReference type="NCBI Taxonomy" id="2869556"/>
    <lineage>
        <taxon>Viruses</taxon>
        <taxon>Duplodnaviria</taxon>
        <taxon>Heunggongvirae</taxon>
        <taxon>Uroviricota</taxon>
        <taxon>Caudoviricetes</taxon>
        <taxon>Alexandravirus</taxon>
        <taxon>Alexandravirus SNUABM33</taxon>
    </lineage>
</organism>
<reference evidence="1 2" key="1">
    <citation type="submission" date="2021-06" db="EMBL/GenBank/DDBJ databases">
        <title>Complete genome sequence of Erwinia phage pEa_SNUABM_33.</title>
        <authorList>
            <person name="Kim S.G."/>
            <person name="Park S.C."/>
        </authorList>
    </citation>
    <scope>NUCLEOTIDE SEQUENCE [LARGE SCALE GENOMIC DNA]</scope>
</reference>
<protein>
    <recommendedName>
        <fullName evidence="3">ILEI domain-containing protein</fullName>
    </recommendedName>
</protein>
<accession>A0AAE7XPM2</accession>
<evidence type="ECO:0000313" key="2">
    <source>
        <dbReference type="Proteomes" id="UP000827805"/>
    </source>
</evidence>
<name>A0AAE7XPM2_9CAUD</name>
<dbReference type="EMBL" id="MZ443779">
    <property type="protein sequence ID" value="QZE57983.1"/>
    <property type="molecule type" value="Genomic_DNA"/>
</dbReference>
<evidence type="ECO:0008006" key="3">
    <source>
        <dbReference type="Google" id="ProtNLM"/>
    </source>
</evidence>
<proteinExistence type="predicted"/>
<evidence type="ECO:0000313" key="1">
    <source>
        <dbReference type="EMBL" id="QZE57983.1"/>
    </source>
</evidence>